<evidence type="ECO:0000256" key="6">
    <source>
        <dbReference type="ARBA" id="ARBA00022989"/>
    </source>
</evidence>
<dbReference type="SUPFAM" id="SSF103473">
    <property type="entry name" value="MFS general substrate transporter"/>
    <property type="match status" value="1"/>
</dbReference>
<proteinExistence type="inferred from homology"/>
<sequence length="409" mass="45337">MPSTTLTHKKKQQIILWVLGTLIALGPLSIDMYLPAFEQIAQDFSIPKSQVGYSLTTYFIGIALGQLMYGPVMDKFGRKTPLLFGLVLYIFAALICFFSPNIWWLMAARFLQAIGASAGMVASKAVVRDVFKPEEVARAISFLMLIMGGAPIVAPTLGGFIIHHLHWPYIFLALVIVASLMFVSVFRFLPDNFPADYSVNLNPIEVTKKYVGIFKNKIFLTYSLAGSLCIGALFAYIANAPVLFTDKFHFTELQFGWLFGLNAAGLIAGSQLNRVVLKRFSTYQTTKFVGFILLVFSILLVVFSLYVDHYISILGCLFVILFLLGFQNPNTTALSLYPFTRKAGRASALVGSFKMILGAVSSFVISSFSGQYLLPMAICIFLCFLLSYVLLIGFEWKEKAAVSFLKSAK</sequence>
<evidence type="ECO:0000256" key="8">
    <source>
        <dbReference type="SAM" id="Phobius"/>
    </source>
</evidence>
<dbReference type="Proteomes" id="UP001597357">
    <property type="component" value="Unassembled WGS sequence"/>
</dbReference>
<feature type="transmembrane region" description="Helical" evidence="8">
    <location>
        <begin position="372"/>
        <end position="394"/>
    </location>
</feature>
<reference evidence="11" key="1">
    <citation type="journal article" date="2019" name="Int. J. Syst. Evol. Microbiol.">
        <title>The Global Catalogue of Microorganisms (GCM) 10K type strain sequencing project: providing services to taxonomists for standard genome sequencing and annotation.</title>
        <authorList>
            <consortium name="The Broad Institute Genomics Platform"/>
            <consortium name="The Broad Institute Genome Sequencing Center for Infectious Disease"/>
            <person name="Wu L."/>
            <person name="Ma J."/>
        </authorList>
    </citation>
    <scope>NUCLEOTIDE SEQUENCE [LARGE SCALE GENOMIC DNA]</scope>
    <source>
        <strain evidence="11">KCTC 42255</strain>
    </source>
</reference>
<dbReference type="PROSITE" id="PS50850">
    <property type="entry name" value="MFS"/>
    <property type="match status" value="1"/>
</dbReference>
<keyword evidence="6 8" id="KW-1133">Transmembrane helix</keyword>
<organism evidence="10 11">
    <name type="scientific">Mesonia sediminis</name>
    <dbReference type="NCBI Taxonomy" id="1703946"/>
    <lineage>
        <taxon>Bacteria</taxon>
        <taxon>Pseudomonadati</taxon>
        <taxon>Bacteroidota</taxon>
        <taxon>Flavobacteriia</taxon>
        <taxon>Flavobacteriales</taxon>
        <taxon>Flavobacteriaceae</taxon>
        <taxon>Mesonia</taxon>
    </lineage>
</organism>
<dbReference type="RefSeq" id="WP_379046437.1">
    <property type="nucleotide sequence ID" value="NZ_JBHULZ010000040.1"/>
</dbReference>
<feature type="transmembrane region" description="Helical" evidence="8">
    <location>
        <begin position="50"/>
        <end position="70"/>
    </location>
</feature>
<dbReference type="Gene3D" id="1.20.1720.10">
    <property type="entry name" value="Multidrug resistance protein D"/>
    <property type="match status" value="1"/>
</dbReference>
<evidence type="ECO:0000256" key="1">
    <source>
        <dbReference type="ARBA" id="ARBA00004651"/>
    </source>
</evidence>
<feature type="transmembrane region" description="Helical" evidence="8">
    <location>
        <begin position="257"/>
        <end position="276"/>
    </location>
</feature>
<evidence type="ECO:0000259" key="9">
    <source>
        <dbReference type="PROSITE" id="PS50850"/>
    </source>
</evidence>
<feature type="transmembrane region" description="Helical" evidence="8">
    <location>
        <begin position="110"/>
        <end position="127"/>
    </location>
</feature>
<keyword evidence="11" id="KW-1185">Reference proteome</keyword>
<evidence type="ECO:0000313" key="11">
    <source>
        <dbReference type="Proteomes" id="UP001597357"/>
    </source>
</evidence>
<dbReference type="PANTHER" id="PTHR23502:SF132">
    <property type="entry name" value="POLYAMINE TRANSPORTER 2-RELATED"/>
    <property type="match status" value="1"/>
</dbReference>
<protein>
    <submittedName>
        <fullName evidence="10">Multidrug effflux MFS transporter</fullName>
    </submittedName>
</protein>
<keyword evidence="4" id="KW-1003">Cell membrane</keyword>
<accession>A0ABW5SFD6</accession>
<evidence type="ECO:0000256" key="7">
    <source>
        <dbReference type="ARBA" id="ARBA00023136"/>
    </source>
</evidence>
<feature type="transmembrane region" description="Helical" evidence="8">
    <location>
        <begin position="218"/>
        <end position="237"/>
    </location>
</feature>
<feature type="domain" description="Major facilitator superfamily (MFS) profile" evidence="9">
    <location>
        <begin position="15"/>
        <end position="395"/>
    </location>
</feature>
<comment type="subcellular location">
    <subcellularLocation>
        <location evidence="1">Cell membrane</location>
        <topology evidence="1">Multi-pass membrane protein</topology>
    </subcellularLocation>
</comment>
<comment type="caution">
    <text evidence="10">The sequence shown here is derived from an EMBL/GenBank/DDBJ whole genome shotgun (WGS) entry which is preliminary data.</text>
</comment>
<name>A0ABW5SFD6_9FLAO</name>
<feature type="transmembrane region" description="Helical" evidence="8">
    <location>
        <begin position="310"/>
        <end position="326"/>
    </location>
</feature>
<evidence type="ECO:0000256" key="3">
    <source>
        <dbReference type="ARBA" id="ARBA00022448"/>
    </source>
</evidence>
<feature type="transmembrane region" description="Helical" evidence="8">
    <location>
        <begin position="139"/>
        <end position="163"/>
    </location>
</feature>
<feature type="transmembrane region" description="Helical" evidence="8">
    <location>
        <begin position="82"/>
        <end position="104"/>
    </location>
</feature>
<feature type="transmembrane region" description="Helical" evidence="8">
    <location>
        <begin position="169"/>
        <end position="189"/>
    </location>
</feature>
<evidence type="ECO:0000256" key="2">
    <source>
        <dbReference type="ARBA" id="ARBA00006236"/>
    </source>
</evidence>
<keyword evidence="7 8" id="KW-0472">Membrane</keyword>
<keyword evidence="5 8" id="KW-0812">Transmembrane</keyword>
<feature type="transmembrane region" description="Helical" evidence="8">
    <location>
        <begin position="346"/>
        <end position="366"/>
    </location>
</feature>
<dbReference type="InterPro" id="IPR011701">
    <property type="entry name" value="MFS"/>
</dbReference>
<dbReference type="InterPro" id="IPR004812">
    <property type="entry name" value="Efflux_drug-R_Bcr/CmlA"/>
</dbReference>
<evidence type="ECO:0000313" key="10">
    <source>
        <dbReference type="EMBL" id="MFD2697844.1"/>
    </source>
</evidence>
<keyword evidence="3" id="KW-0813">Transport</keyword>
<dbReference type="PRINTS" id="PR01036">
    <property type="entry name" value="TCRTETB"/>
</dbReference>
<dbReference type="NCBIfam" id="TIGR00710">
    <property type="entry name" value="efflux_Bcr_CflA"/>
    <property type="match status" value="1"/>
</dbReference>
<evidence type="ECO:0000256" key="5">
    <source>
        <dbReference type="ARBA" id="ARBA00022692"/>
    </source>
</evidence>
<gene>
    <name evidence="10" type="ORF">ACFSQ0_07555</name>
</gene>
<evidence type="ECO:0000256" key="4">
    <source>
        <dbReference type="ARBA" id="ARBA00022475"/>
    </source>
</evidence>
<feature type="transmembrane region" description="Helical" evidence="8">
    <location>
        <begin position="288"/>
        <end position="304"/>
    </location>
</feature>
<dbReference type="InterPro" id="IPR020846">
    <property type="entry name" value="MFS_dom"/>
</dbReference>
<dbReference type="EMBL" id="JBHULZ010000040">
    <property type="protein sequence ID" value="MFD2697844.1"/>
    <property type="molecule type" value="Genomic_DNA"/>
</dbReference>
<dbReference type="PANTHER" id="PTHR23502">
    <property type="entry name" value="MAJOR FACILITATOR SUPERFAMILY"/>
    <property type="match status" value="1"/>
</dbReference>
<dbReference type="CDD" id="cd17320">
    <property type="entry name" value="MFS_MdfA_MDR_like"/>
    <property type="match status" value="1"/>
</dbReference>
<feature type="transmembrane region" description="Helical" evidence="8">
    <location>
        <begin position="12"/>
        <end position="30"/>
    </location>
</feature>
<dbReference type="Pfam" id="PF07690">
    <property type="entry name" value="MFS_1"/>
    <property type="match status" value="1"/>
</dbReference>
<comment type="similarity">
    <text evidence="2">Belongs to the major facilitator superfamily. Bcr/CmlA family.</text>
</comment>
<dbReference type="InterPro" id="IPR036259">
    <property type="entry name" value="MFS_trans_sf"/>
</dbReference>